<keyword evidence="8" id="KW-1133">Transmembrane helix</keyword>
<keyword evidence="11" id="KW-0503">Monooxygenase</keyword>
<dbReference type="InterPro" id="IPR050121">
    <property type="entry name" value="Cytochrome_P450_monoxygenase"/>
</dbReference>
<feature type="binding site" description="axial binding residue" evidence="13">
    <location>
        <position position="480"/>
    </location>
    <ligand>
        <name>heme</name>
        <dbReference type="ChEBI" id="CHEBI:30413"/>
    </ligand>
    <ligandPart>
        <name>Fe</name>
        <dbReference type="ChEBI" id="CHEBI:18248"/>
    </ligandPart>
</feature>
<evidence type="ECO:0000256" key="12">
    <source>
        <dbReference type="ARBA" id="ARBA00023136"/>
    </source>
</evidence>
<dbReference type="PRINTS" id="PR00465">
    <property type="entry name" value="EP450IV"/>
</dbReference>
<keyword evidence="14" id="KW-0732">Signal</keyword>
<keyword evidence="12" id="KW-0472">Membrane</keyword>
<organism evidence="15 16">
    <name type="scientific">Psilocybe cf. subviscida</name>
    <dbReference type="NCBI Taxonomy" id="2480587"/>
    <lineage>
        <taxon>Eukaryota</taxon>
        <taxon>Fungi</taxon>
        <taxon>Dikarya</taxon>
        <taxon>Basidiomycota</taxon>
        <taxon>Agaricomycotina</taxon>
        <taxon>Agaricomycetes</taxon>
        <taxon>Agaricomycetidae</taxon>
        <taxon>Agaricales</taxon>
        <taxon>Agaricineae</taxon>
        <taxon>Strophariaceae</taxon>
        <taxon>Psilocybe</taxon>
    </lineage>
</organism>
<comment type="caution">
    <text evidence="15">The sequence shown here is derived from an EMBL/GenBank/DDBJ whole genome shotgun (WGS) entry which is preliminary data.</text>
</comment>
<dbReference type="CDD" id="cd11069">
    <property type="entry name" value="CYP_FUM15-like"/>
    <property type="match status" value="1"/>
</dbReference>
<dbReference type="GO" id="GO:0020037">
    <property type="term" value="F:heme binding"/>
    <property type="evidence" value="ECO:0007669"/>
    <property type="project" value="InterPro"/>
</dbReference>
<feature type="chain" id="PRO_5034852216" description="Cytochrome P450" evidence="14">
    <location>
        <begin position="18"/>
        <end position="540"/>
    </location>
</feature>
<evidence type="ECO:0000256" key="2">
    <source>
        <dbReference type="ARBA" id="ARBA00004370"/>
    </source>
</evidence>
<reference evidence="15 16" key="1">
    <citation type="journal article" date="2020" name="ISME J.">
        <title>Uncovering the hidden diversity of litter-decomposition mechanisms in mushroom-forming fungi.</title>
        <authorList>
            <person name="Floudas D."/>
            <person name="Bentzer J."/>
            <person name="Ahren D."/>
            <person name="Johansson T."/>
            <person name="Persson P."/>
            <person name="Tunlid A."/>
        </authorList>
    </citation>
    <scope>NUCLEOTIDE SEQUENCE [LARGE SCALE GENOMIC DNA]</scope>
    <source>
        <strain evidence="15 16">CBS 101986</strain>
    </source>
</reference>
<dbReference type="GO" id="GO:0016020">
    <property type="term" value="C:membrane"/>
    <property type="evidence" value="ECO:0007669"/>
    <property type="project" value="UniProtKB-SubCell"/>
</dbReference>
<dbReference type="EMBL" id="JAACJJ010000014">
    <property type="protein sequence ID" value="KAF5327674.1"/>
    <property type="molecule type" value="Genomic_DNA"/>
</dbReference>
<dbReference type="SUPFAM" id="SSF48264">
    <property type="entry name" value="Cytochrome P450"/>
    <property type="match status" value="1"/>
</dbReference>
<keyword evidence="16" id="KW-1185">Reference proteome</keyword>
<sequence>MLATVIFLATFWLLWRGRNFPSKSSLLKNIPGPPSESWLTGCLHELLSHDGWAFHKMLAQTYGSVARIKGLFGVDMLYVHDPKLLHHILVKDLNVFEEQDLFIEGNRMFFGEGILTSLGERHRLHRKMLGPVFAPSNLRALTGVFYGTGHKVKMSFLQLVENGPKEIDVVGWNTRISLENIAQGGFECSFDTLEPNSKAHPFVTAAKMLGTTTTGPWLQIIQAILLPLIARTGSPRLRRQILNALPIPALHKVRDIVDTLYQTAVDIYELKKTVFESDQSGRSANDIITVLLRGNSNAVEDERLKEKEIVGQICSIMFAATDTTSGAMSRTLVKLAYHKDIQTLLRAEIREARRANHDHDLEYDDLLALPFLDAVVKETLRLHPPLPMLSRIAREDSILPLSEPLRGMDGTLIGEIPIQKGTEIYMDIIGSNTDPEMWGPDSYEWRPQRWLQGLPSSLTNAKVPGVYSHTMTFLGGGRSCIGFKFAELEMKVALSLLIENLEFSPADRNIKWIMSTISTPNVEGSPDQSPKLPLIVSKCT</sequence>
<dbReference type="PANTHER" id="PTHR24305">
    <property type="entry name" value="CYTOCHROME P450"/>
    <property type="match status" value="1"/>
</dbReference>
<keyword evidence="7 13" id="KW-0479">Metal-binding</keyword>
<dbReference type="Pfam" id="PF00067">
    <property type="entry name" value="p450"/>
    <property type="match status" value="1"/>
</dbReference>
<evidence type="ECO:0000256" key="14">
    <source>
        <dbReference type="SAM" id="SignalP"/>
    </source>
</evidence>
<dbReference type="InterPro" id="IPR036396">
    <property type="entry name" value="Cyt_P450_sf"/>
</dbReference>
<evidence type="ECO:0000256" key="13">
    <source>
        <dbReference type="PIRSR" id="PIRSR602403-1"/>
    </source>
</evidence>
<dbReference type="GO" id="GO:0016705">
    <property type="term" value="F:oxidoreductase activity, acting on paired donors, with incorporation or reduction of molecular oxygen"/>
    <property type="evidence" value="ECO:0007669"/>
    <property type="project" value="InterPro"/>
</dbReference>
<comment type="pathway">
    <text evidence="3">Secondary metabolite biosynthesis; terpenoid biosynthesis.</text>
</comment>
<name>A0A8H5F8I6_9AGAR</name>
<keyword evidence="10 13" id="KW-0408">Iron</keyword>
<dbReference type="OrthoDB" id="1470350at2759"/>
<dbReference type="PRINTS" id="PR00385">
    <property type="entry name" value="P450"/>
</dbReference>
<evidence type="ECO:0000313" key="16">
    <source>
        <dbReference type="Proteomes" id="UP000567179"/>
    </source>
</evidence>
<dbReference type="GO" id="GO:0004497">
    <property type="term" value="F:monooxygenase activity"/>
    <property type="evidence" value="ECO:0007669"/>
    <property type="project" value="UniProtKB-KW"/>
</dbReference>
<evidence type="ECO:0000256" key="8">
    <source>
        <dbReference type="ARBA" id="ARBA00022989"/>
    </source>
</evidence>
<dbReference type="GO" id="GO:0005506">
    <property type="term" value="F:iron ion binding"/>
    <property type="evidence" value="ECO:0007669"/>
    <property type="project" value="InterPro"/>
</dbReference>
<keyword evidence="6" id="KW-0812">Transmembrane</keyword>
<evidence type="ECO:0000256" key="5">
    <source>
        <dbReference type="ARBA" id="ARBA00022617"/>
    </source>
</evidence>
<dbReference type="InterPro" id="IPR001128">
    <property type="entry name" value="Cyt_P450"/>
</dbReference>
<keyword evidence="5 13" id="KW-0349">Heme</keyword>
<dbReference type="Gene3D" id="1.10.630.10">
    <property type="entry name" value="Cytochrome P450"/>
    <property type="match status" value="1"/>
</dbReference>
<evidence type="ECO:0000256" key="6">
    <source>
        <dbReference type="ARBA" id="ARBA00022692"/>
    </source>
</evidence>
<proteinExistence type="inferred from homology"/>
<evidence type="ECO:0000313" key="15">
    <source>
        <dbReference type="EMBL" id="KAF5327674.1"/>
    </source>
</evidence>
<evidence type="ECO:0000256" key="10">
    <source>
        <dbReference type="ARBA" id="ARBA00023004"/>
    </source>
</evidence>
<protein>
    <recommendedName>
        <fullName evidence="17">Cytochrome P450</fullName>
    </recommendedName>
</protein>
<evidence type="ECO:0000256" key="7">
    <source>
        <dbReference type="ARBA" id="ARBA00022723"/>
    </source>
</evidence>
<dbReference type="PANTHER" id="PTHR24305:SF166">
    <property type="entry name" value="CYTOCHROME P450 12A4, MITOCHONDRIAL-RELATED"/>
    <property type="match status" value="1"/>
</dbReference>
<comment type="cofactor">
    <cofactor evidence="1 13">
        <name>heme</name>
        <dbReference type="ChEBI" id="CHEBI:30413"/>
    </cofactor>
</comment>
<evidence type="ECO:0000256" key="9">
    <source>
        <dbReference type="ARBA" id="ARBA00023002"/>
    </source>
</evidence>
<dbReference type="Proteomes" id="UP000567179">
    <property type="component" value="Unassembled WGS sequence"/>
</dbReference>
<evidence type="ECO:0008006" key="17">
    <source>
        <dbReference type="Google" id="ProtNLM"/>
    </source>
</evidence>
<comment type="subcellular location">
    <subcellularLocation>
        <location evidence="2">Membrane</location>
    </subcellularLocation>
</comment>
<evidence type="ECO:0000256" key="1">
    <source>
        <dbReference type="ARBA" id="ARBA00001971"/>
    </source>
</evidence>
<gene>
    <name evidence="15" type="ORF">D9619_005011</name>
</gene>
<evidence type="ECO:0000256" key="4">
    <source>
        <dbReference type="ARBA" id="ARBA00010617"/>
    </source>
</evidence>
<evidence type="ECO:0000256" key="3">
    <source>
        <dbReference type="ARBA" id="ARBA00004721"/>
    </source>
</evidence>
<evidence type="ECO:0000256" key="11">
    <source>
        <dbReference type="ARBA" id="ARBA00023033"/>
    </source>
</evidence>
<keyword evidence="9" id="KW-0560">Oxidoreductase</keyword>
<dbReference type="AlphaFoldDB" id="A0A8H5F8I6"/>
<feature type="signal peptide" evidence="14">
    <location>
        <begin position="1"/>
        <end position="17"/>
    </location>
</feature>
<accession>A0A8H5F8I6</accession>
<dbReference type="InterPro" id="IPR002403">
    <property type="entry name" value="Cyt_P450_E_grp-IV"/>
</dbReference>
<comment type="similarity">
    <text evidence="4">Belongs to the cytochrome P450 family.</text>
</comment>